<dbReference type="Proteomes" id="UP000824120">
    <property type="component" value="Chromosome 8"/>
</dbReference>
<name>A0A9J5XUK7_SOLCO</name>
<comment type="caution">
    <text evidence="1">The sequence shown here is derived from an EMBL/GenBank/DDBJ whole genome shotgun (WGS) entry which is preliminary data.</text>
</comment>
<proteinExistence type="predicted"/>
<keyword evidence="2" id="KW-1185">Reference proteome</keyword>
<dbReference type="EMBL" id="JACXVP010000008">
    <property type="protein sequence ID" value="KAG5590622.1"/>
    <property type="molecule type" value="Genomic_DNA"/>
</dbReference>
<accession>A0A9J5XUK7</accession>
<organism evidence="1 2">
    <name type="scientific">Solanum commersonii</name>
    <name type="common">Commerson's wild potato</name>
    <name type="synonym">Commerson's nightshade</name>
    <dbReference type="NCBI Taxonomy" id="4109"/>
    <lineage>
        <taxon>Eukaryota</taxon>
        <taxon>Viridiplantae</taxon>
        <taxon>Streptophyta</taxon>
        <taxon>Embryophyta</taxon>
        <taxon>Tracheophyta</taxon>
        <taxon>Spermatophyta</taxon>
        <taxon>Magnoliopsida</taxon>
        <taxon>eudicotyledons</taxon>
        <taxon>Gunneridae</taxon>
        <taxon>Pentapetalae</taxon>
        <taxon>asterids</taxon>
        <taxon>lamiids</taxon>
        <taxon>Solanales</taxon>
        <taxon>Solanaceae</taxon>
        <taxon>Solanoideae</taxon>
        <taxon>Solaneae</taxon>
        <taxon>Solanum</taxon>
    </lineage>
</organism>
<gene>
    <name evidence="1" type="ORF">H5410_041136</name>
</gene>
<dbReference type="AlphaFoldDB" id="A0A9J5XUK7"/>
<evidence type="ECO:0000313" key="1">
    <source>
        <dbReference type="EMBL" id="KAG5590622.1"/>
    </source>
</evidence>
<evidence type="ECO:0000313" key="2">
    <source>
        <dbReference type="Proteomes" id="UP000824120"/>
    </source>
</evidence>
<reference evidence="1 2" key="1">
    <citation type="submission" date="2020-09" db="EMBL/GenBank/DDBJ databases">
        <title>De no assembly of potato wild relative species, Solanum commersonii.</title>
        <authorList>
            <person name="Cho K."/>
        </authorList>
    </citation>
    <scope>NUCLEOTIDE SEQUENCE [LARGE SCALE GENOMIC DNA]</scope>
    <source>
        <strain evidence="1">LZ3.2</strain>
        <tissue evidence="1">Leaf</tissue>
    </source>
</reference>
<sequence length="144" mass="16392">MKDVATRLDESYRKEVYQNKIKLLNLIDSATTVVVHHHHLLKILFPSELAGGSSNALAIVSASLDAGAKKGEERQRPLGPCWLIYQDACGSSLVVFGWWLLEEKWRGKRRRKEEGFRWHLWQLVGEEEEKGAHLVVVIGGYRKG</sequence>
<protein>
    <submittedName>
        <fullName evidence="1">Uncharacterized protein</fullName>
    </submittedName>
</protein>